<comment type="caution">
    <text evidence="2">The sequence shown here is derived from an EMBL/GenBank/DDBJ whole genome shotgun (WGS) entry which is preliminary data.</text>
</comment>
<dbReference type="PANTHER" id="PTHR47827">
    <property type="entry name" value="AHD DOMAIN-CONTAINING PROTEIN"/>
    <property type="match status" value="1"/>
</dbReference>
<keyword evidence="3" id="KW-1185">Reference proteome</keyword>
<dbReference type="GO" id="GO:0008023">
    <property type="term" value="C:transcription elongation factor complex"/>
    <property type="evidence" value="ECO:0007669"/>
    <property type="project" value="TreeGrafter"/>
</dbReference>
<dbReference type="GO" id="GO:0003682">
    <property type="term" value="F:chromatin binding"/>
    <property type="evidence" value="ECO:0007669"/>
    <property type="project" value="TreeGrafter"/>
</dbReference>
<feature type="compositionally biased region" description="Low complexity" evidence="1">
    <location>
        <begin position="124"/>
        <end position="133"/>
    </location>
</feature>
<dbReference type="AlphaFoldDB" id="A0A7J6ATV0"/>
<name>A0A7J6ATV0_AMEME</name>
<dbReference type="InterPro" id="IPR052790">
    <property type="entry name" value="YEATS_domain"/>
</dbReference>
<protein>
    <submittedName>
        <fullName evidence="2">Uncharacterized protein</fullName>
    </submittedName>
</protein>
<evidence type="ECO:0000313" key="3">
    <source>
        <dbReference type="Proteomes" id="UP000593565"/>
    </source>
</evidence>
<feature type="compositionally biased region" description="Basic and acidic residues" evidence="1">
    <location>
        <begin position="224"/>
        <end position="250"/>
    </location>
</feature>
<dbReference type="Proteomes" id="UP000593565">
    <property type="component" value="Unassembled WGS sequence"/>
</dbReference>
<feature type="region of interest" description="Disordered" evidence="1">
    <location>
        <begin position="224"/>
        <end position="270"/>
    </location>
</feature>
<sequence>MNQESNPLVSHLRHEKLMFHNKKHTSHNKLVKAGGVMVVPEGAEMMPRTGVDYSMLSTTALFSFSDHKKIKSHHALKEPNKDRAGVEGKGHEHYKSNREHGEHKDTESKTTSRDWEREGGKYTLKLSSSSSLRKSTENRGKEEGKNMAKMAVKELKITTRESEGGDVRQVDLRAVNKRPSSATESWNPSIKKLKSFKRSKDGGSIAAASRISSITAVPPSTYLEKKRTREKSHWVKMRRELPIVKRRTDSDSTSEDETLSRSVVRQANDS</sequence>
<proteinExistence type="predicted"/>
<dbReference type="PANTHER" id="PTHR47827:SF4">
    <property type="entry name" value="PROTEIN ENL"/>
    <property type="match status" value="1"/>
</dbReference>
<feature type="compositionally biased region" description="Basic and acidic residues" evidence="1">
    <location>
        <begin position="134"/>
        <end position="145"/>
    </location>
</feature>
<gene>
    <name evidence="2" type="ORF">AMELA_G00105370</name>
</gene>
<evidence type="ECO:0000256" key="1">
    <source>
        <dbReference type="SAM" id="MobiDB-lite"/>
    </source>
</evidence>
<feature type="compositionally biased region" description="Basic and acidic residues" evidence="1">
    <location>
        <begin position="75"/>
        <end position="120"/>
    </location>
</feature>
<feature type="region of interest" description="Disordered" evidence="1">
    <location>
        <begin position="71"/>
        <end position="145"/>
    </location>
</feature>
<reference evidence="2 3" key="1">
    <citation type="submission" date="2020-02" db="EMBL/GenBank/DDBJ databases">
        <title>A chromosome-scale genome assembly of the black bullhead catfish (Ameiurus melas).</title>
        <authorList>
            <person name="Wen M."/>
            <person name="Zham M."/>
            <person name="Cabau C."/>
            <person name="Klopp C."/>
            <person name="Donnadieu C."/>
            <person name="Roques C."/>
            <person name="Bouchez O."/>
            <person name="Lampietro C."/>
            <person name="Jouanno E."/>
            <person name="Herpin A."/>
            <person name="Louis A."/>
            <person name="Berthelot C."/>
            <person name="Parey E."/>
            <person name="Roest-Crollius H."/>
            <person name="Braasch I."/>
            <person name="Postlethwait J."/>
            <person name="Robinson-Rechavi M."/>
            <person name="Echchiki A."/>
            <person name="Begum T."/>
            <person name="Montfort J."/>
            <person name="Schartl M."/>
            <person name="Bobe J."/>
            <person name="Guiguen Y."/>
        </authorList>
    </citation>
    <scope>NUCLEOTIDE SEQUENCE [LARGE SCALE GENOMIC DNA]</scope>
    <source>
        <strain evidence="2">M_S1</strain>
        <tissue evidence="2">Blood</tissue>
    </source>
</reference>
<evidence type="ECO:0000313" key="2">
    <source>
        <dbReference type="EMBL" id="KAF4086352.1"/>
    </source>
</evidence>
<accession>A0A7J6ATV0</accession>
<dbReference type="EMBL" id="JAAGNN010000008">
    <property type="protein sequence ID" value="KAF4086352.1"/>
    <property type="molecule type" value="Genomic_DNA"/>
</dbReference>
<dbReference type="GO" id="GO:0045893">
    <property type="term" value="P:positive regulation of DNA-templated transcription"/>
    <property type="evidence" value="ECO:0007669"/>
    <property type="project" value="TreeGrafter"/>
</dbReference>
<organism evidence="2 3">
    <name type="scientific">Ameiurus melas</name>
    <name type="common">Black bullhead</name>
    <name type="synonym">Silurus melas</name>
    <dbReference type="NCBI Taxonomy" id="219545"/>
    <lineage>
        <taxon>Eukaryota</taxon>
        <taxon>Metazoa</taxon>
        <taxon>Chordata</taxon>
        <taxon>Craniata</taxon>
        <taxon>Vertebrata</taxon>
        <taxon>Euteleostomi</taxon>
        <taxon>Actinopterygii</taxon>
        <taxon>Neopterygii</taxon>
        <taxon>Teleostei</taxon>
        <taxon>Ostariophysi</taxon>
        <taxon>Siluriformes</taxon>
        <taxon>Ictaluridae</taxon>
        <taxon>Ameiurus</taxon>
    </lineage>
</organism>